<feature type="domain" description="Aminotransferase class I/classII large" evidence="11">
    <location>
        <begin position="81"/>
        <end position="372"/>
    </location>
</feature>
<dbReference type="PROSITE" id="PS00105">
    <property type="entry name" value="AA_TRANSFER_CLASS_1"/>
    <property type="match status" value="1"/>
</dbReference>
<evidence type="ECO:0000256" key="10">
    <source>
        <dbReference type="SAM" id="MobiDB-lite"/>
    </source>
</evidence>
<dbReference type="InterPro" id="IPR004838">
    <property type="entry name" value="NHTrfase_class1_PyrdxlP-BS"/>
</dbReference>
<organism evidence="12 13">
    <name type="scientific">Thalassospira indica</name>
    <dbReference type="NCBI Taxonomy" id="1891279"/>
    <lineage>
        <taxon>Bacteria</taxon>
        <taxon>Pseudomonadati</taxon>
        <taxon>Pseudomonadota</taxon>
        <taxon>Alphaproteobacteria</taxon>
        <taxon>Rhodospirillales</taxon>
        <taxon>Thalassospiraceae</taxon>
        <taxon>Thalassospira</taxon>
    </lineage>
</organism>
<gene>
    <name evidence="12" type="ORF">DY252_08395</name>
</gene>
<dbReference type="Gene3D" id="3.40.640.10">
    <property type="entry name" value="Type I PLP-dependent aspartate aminotransferase-like (Major domain)"/>
    <property type="match status" value="1"/>
</dbReference>
<comment type="catalytic activity">
    <reaction evidence="9">
        <text>O-phospho-L-threonine + H(+) = (R)-1-aminopropan-2-yl phosphate + CO2</text>
        <dbReference type="Rhea" id="RHEA:11492"/>
        <dbReference type="ChEBI" id="CHEBI:15378"/>
        <dbReference type="ChEBI" id="CHEBI:16526"/>
        <dbReference type="ChEBI" id="CHEBI:58563"/>
        <dbReference type="ChEBI" id="CHEBI:58675"/>
        <dbReference type="EC" id="4.1.1.81"/>
    </reaction>
</comment>
<evidence type="ECO:0000256" key="3">
    <source>
        <dbReference type="ARBA" id="ARBA00004953"/>
    </source>
</evidence>
<evidence type="ECO:0000313" key="13">
    <source>
        <dbReference type="Proteomes" id="UP000256971"/>
    </source>
</evidence>
<comment type="cofactor">
    <cofactor evidence="1">
        <name>pyridoxal 5'-phosphate</name>
        <dbReference type="ChEBI" id="CHEBI:597326"/>
    </cofactor>
</comment>
<dbReference type="SUPFAM" id="SSF53383">
    <property type="entry name" value="PLP-dependent transferases"/>
    <property type="match status" value="1"/>
</dbReference>
<feature type="compositionally biased region" description="Polar residues" evidence="10">
    <location>
        <begin position="16"/>
        <end position="28"/>
    </location>
</feature>
<evidence type="ECO:0000256" key="1">
    <source>
        <dbReference type="ARBA" id="ARBA00001933"/>
    </source>
</evidence>
<evidence type="ECO:0000256" key="5">
    <source>
        <dbReference type="ARBA" id="ARBA00022573"/>
    </source>
</evidence>
<evidence type="ECO:0000256" key="8">
    <source>
        <dbReference type="ARBA" id="ARBA00029996"/>
    </source>
</evidence>
<proteinExistence type="predicted"/>
<dbReference type="InterPro" id="IPR015421">
    <property type="entry name" value="PyrdxlP-dep_Trfase_major"/>
</dbReference>
<evidence type="ECO:0000259" key="11">
    <source>
        <dbReference type="Pfam" id="PF00155"/>
    </source>
</evidence>
<evidence type="ECO:0000313" key="12">
    <source>
        <dbReference type="EMBL" id="AXO16787.1"/>
    </source>
</evidence>
<keyword evidence="13" id="KW-1185">Reference proteome</keyword>
<dbReference type="InterPro" id="IPR015424">
    <property type="entry name" value="PyrdxlP-dep_Trfase"/>
</dbReference>
<evidence type="ECO:0000256" key="6">
    <source>
        <dbReference type="ARBA" id="ARBA00022898"/>
    </source>
</evidence>
<evidence type="ECO:0000256" key="7">
    <source>
        <dbReference type="ARBA" id="ARBA00023239"/>
    </source>
</evidence>
<reference evidence="12 13" key="1">
    <citation type="submission" date="2018-08" db="EMBL/GenBank/DDBJ databases">
        <title>Complete genome sequence of type strain Thalassospira indica MCCC 1A01103T, isolated from isolated from deep seawater of the Indian Ocean.</title>
        <authorList>
            <person name="Liu Y."/>
        </authorList>
    </citation>
    <scope>NUCLEOTIDE SEQUENCE [LARGE SCALE GENOMIC DNA]</scope>
    <source>
        <strain evidence="12 13">PB8BT</strain>
    </source>
</reference>
<dbReference type="Pfam" id="PF00155">
    <property type="entry name" value="Aminotran_1_2"/>
    <property type="match status" value="1"/>
</dbReference>
<comment type="pathway">
    <text evidence="3">Cofactor biosynthesis; adenosylcobalamin biosynthesis.</text>
</comment>
<dbReference type="EMBL" id="CP031555">
    <property type="protein sequence ID" value="AXO16787.1"/>
    <property type="molecule type" value="Genomic_DNA"/>
</dbReference>
<evidence type="ECO:0000256" key="4">
    <source>
        <dbReference type="ARBA" id="ARBA00012285"/>
    </source>
</evidence>
<dbReference type="PANTHER" id="PTHR42885:SF1">
    <property type="entry name" value="THREONINE-PHOSPHATE DECARBOXYLASE"/>
    <property type="match status" value="1"/>
</dbReference>
<comment type="function">
    <text evidence="2">Decarboxylates L-threonine-O-3-phosphate to yield (R)-1-amino-2-propanol O-2-phosphate, the precursor for the linkage between the nucleotide loop and the corrin ring in cobalamin.</text>
</comment>
<sequence>MQTADSSLSIRPGPIMTNSHITPKQQPPINHGGAVDRAASRYGIPTNDWLDLSTGINPIAYPVPDIENAYWQRLPLTSELDGLKAAATQYYHLPTTDHLVCAPGTQALIQMIPFWLKDRMADQATKNVHVMGPTYGEHERCWRRAGYHCQPHQTDPANRIAKATDILSTAETGTVIILVNPNNPDGAMFAPDDIFKLGKLANARNCWLVVDEAFMDCQPDQSVCSRIDQLQNTIVLRSFGKFFGLAGARLGCAVMDRNLATDLESRIGPWAIPGPTMVVGAQAFSDMHWQQQSRTRLTADAARLDDLITKNSRLALSGGTDLFRYYDGEDCVALADHLGHRGILVRLFDHDANKVRFGLPGTDADWKRLAEAMADWHSPNR</sequence>
<dbReference type="PANTHER" id="PTHR42885">
    <property type="entry name" value="HISTIDINOL-PHOSPHATE AMINOTRANSFERASE-RELATED"/>
    <property type="match status" value="1"/>
</dbReference>
<feature type="region of interest" description="Disordered" evidence="10">
    <location>
        <begin position="1"/>
        <end position="35"/>
    </location>
</feature>
<dbReference type="GO" id="GO:0048472">
    <property type="term" value="F:threonine-phosphate decarboxylase activity"/>
    <property type="evidence" value="ECO:0007669"/>
    <property type="project" value="UniProtKB-EC"/>
</dbReference>
<dbReference type="InterPro" id="IPR004839">
    <property type="entry name" value="Aminotransferase_I/II_large"/>
</dbReference>
<dbReference type="InterPro" id="IPR005860">
    <property type="entry name" value="CobD"/>
</dbReference>
<protein>
    <recommendedName>
        <fullName evidence="4">threonine-phosphate decarboxylase</fullName>
        <ecNumber evidence="4">4.1.1.81</ecNumber>
    </recommendedName>
    <alternativeName>
        <fullName evidence="8">L-threonine-O-3-phosphate decarboxylase</fullName>
    </alternativeName>
</protein>
<name>A0ABM6Y5H7_9PROT</name>
<keyword evidence="7 12" id="KW-0456">Lyase</keyword>
<dbReference type="Gene3D" id="3.90.1150.10">
    <property type="entry name" value="Aspartate Aminotransferase, domain 1"/>
    <property type="match status" value="1"/>
</dbReference>
<dbReference type="CDD" id="cd00609">
    <property type="entry name" value="AAT_like"/>
    <property type="match status" value="1"/>
</dbReference>
<dbReference type="Proteomes" id="UP000256971">
    <property type="component" value="Chromosome"/>
</dbReference>
<evidence type="ECO:0000256" key="2">
    <source>
        <dbReference type="ARBA" id="ARBA00003444"/>
    </source>
</evidence>
<keyword evidence="5" id="KW-0169">Cobalamin biosynthesis</keyword>
<dbReference type="NCBIfam" id="TIGR01140">
    <property type="entry name" value="L_thr_O3P_dcar"/>
    <property type="match status" value="1"/>
</dbReference>
<dbReference type="InterPro" id="IPR015422">
    <property type="entry name" value="PyrdxlP-dep_Trfase_small"/>
</dbReference>
<dbReference type="EC" id="4.1.1.81" evidence="4"/>
<accession>A0ABM6Y5H7</accession>
<evidence type="ECO:0000256" key="9">
    <source>
        <dbReference type="ARBA" id="ARBA00048531"/>
    </source>
</evidence>
<keyword evidence="6" id="KW-0663">Pyridoxal phosphate</keyword>